<evidence type="ECO:0000256" key="1">
    <source>
        <dbReference type="SAM" id="SignalP"/>
    </source>
</evidence>
<name>A0A8B6HKM9_MYTGA</name>
<keyword evidence="1" id="KW-0732">Signal</keyword>
<organism evidence="3 4">
    <name type="scientific">Mytilus galloprovincialis</name>
    <name type="common">Mediterranean mussel</name>
    <dbReference type="NCBI Taxonomy" id="29158"/>
    <lineage>
        <taxon>Eukaryota</taxon>
        <taxon>Metazoa</taxon>
        <taxon>Spiralia</taxon>
        <taxon>Lophotrochozoa</taxon>
        <taxon>Mollusca</taxon>
        <taxon>Bivalvia</taxon>
        <taxon>Autobranchia</taxon>
        <taxon>Pteriomorphia</taxon>
        <taxon>Mytilida</taxon>
        <taxon>Mytiloidea</taxon>
        <taxon>Mytilidae</taxon>
        <taxon>Mytilinae</taxon>
        <taxon>Mytilus</taxon>
    </lineage>
</organism>
<dbReference type="InterPro" id="IPR016186">
    <property type="entry name" value="C-type_lectin-like/link_sf"/>
</dbReference>
<dbReference type="CDD" id="cd00037">
    <property type="entry name" value="CLECT"/>
    <property type="match status" value="1"/>
</dbReference>
<reference evidence="3" key="1">
    <citation type="submission" date="2018-11" db="EMBL/GenBank/DDBJ databases">
        <authorList>
            <person name="Alioto T."/>
            <person name="Alioto T."/>
        </authorList>
    </citation>
    <scope>NUCLEOTIDE SEQUENCE</scope>
</reference>
<evidence type="ECO:0000313" key="3">
    <source>
        <dbReference type="EMBL" id="VDI80072.1"/>
    </source>
</evidence>
<dbReference type="Gene3D" id="3.10.100.10">
    <property type="entry name" value="Mannose-Binding Protein A, subunit A"/>
    <property type="match status" value="1"/>
</dbReference>
<gene>
    <name evidence="3" type="ORF">MGAL_10B072808</name>
</gene>
<accession>A0A8B6HKM9</accession>
<dbReference type="SMART" id="SM00034">
    <property type="entry name" value="CLECT"/>
    <property type="match status" value="1"/>
</dbReference>
<sequence>MLLSCFSLIFFPWLEGTAVLKGENQVHLKDWFIDEPIFPIAHGSLAACTSHCVIMDESMSMFYNGAAKKCICINTGYIKRPSAKGQSGAGWNYYLILDERCPRKSGYVYSKIFHSCYKLHMQNNSLLYIDYNPICESEGGELMKIDSDKKQQHVADFLDQFEISTWFFFQGSHIATDELWYYNDGSIMSYFNWAPTQPDMTNYKVGARENIAMRTQDRYAWVDLWPNYKGNFLCERRILEY</sequence>
<evidence type="ECO:0000259" key="2">
    <source>
        <dbReference type="PROSITE" id="PS50041"/>
    </source>
</evidence>
<keyword evidence="4" id="KW-1185">Reference proteome</keyword>
<dbReference type="EMBL" id="UYJE01010136">
    <property type="protein sequence ID" value="VDI80072.1"/>
    <property type="molecule type" value="Genomic_DNA"/>
</dbReference>
<dbReference type="AlphaFoldDB" id="A0A8B6HKM9"/>
<feature type="domain" description="C-type lectin" evidence="2">
    <location>
        <begin position="116"/>
        <end position="235"/>
    </location>
</feature>
<evidence type="ECO:0000313" key="4">
    <source>
        <dbReference type="Proteomes" id="UP000596742"/>
    </source>
</evidence>
<dbReference type="PROSITE" id="PS50041">
    <property type="entry name" value="C_TYPE_LECTIN_2"/>
    <property type="match status" value="1"/>
</dbReference>
<dbReference type="Pfam" id="PF00059">
    <property type="entry name" value="Lectin_C"/>
    <property type="match status" value="1"/>
</dbReference>
<dbReference type="SUPFAM" id="SSF56436">
    <property type="entry name" value="C-type lectin-like"/>
    <property type="match status" value="1"/>
</dbReference>
<dbReference type="InterPro" id="IPR016187">
    <property type="entry name" value="CTDL_fold"/>
</dbReference>
<feature type="chain" id="PRO_5032889021" description="C-type lectin domain-containing protein" evidence="1">
    <location>
        <begin position="17"/>
        <end position="241"/>
    </location>
</feature>
<feature type="signal peptide" evidence="1">
    <location>
        <begin position="1"/>
        <end position="16"/>
    </location>
</feature>
<dbReference type="InterPro" id="IPR001304">
    <property type="entry name" value="C-type_lectin-like"/>
</dbReference>
<comment type="caution">
    <text evidence="3">The sequence shown here is derived from an EMBL/GenBank/DDBJ whole genome shotgun (WGS) entry which is preliminary data.</text>
</comment>
<dbReference type="OrthoDB" id="6106643at2759"/>
<dbReference type="Proteomes" id="UP000596742">
    <property type="component" value="Unassembled WGS sequence"/>
</dbReference>
<protein>
    <recommendedName>
        <fullName evidence="2">C-type lectin domain-containing protein</fullName>
    </recommendedName>
</protein>
<proteinExistence type="predicted"/>